<dbReference type="CDD" id="cd02603">
    <property type="entry name" value="HAD_sEH-N_like"/>
    <property type="match status" value="1"/>
</dbReference>
<dbReference type="PANTHER" id="PTHR43611">
    <property type="entry name" value="ALPHA-D-GLUCOSE 1-PHOSPHATE PHOSPHATASE"/>
    <property type="match status" value="1"/>
</dbReference>
<accession>A0AA41QCT5</accession>
<dbReference type="AlphaFoldDB" id="A0AA41QCT5"/>
<dbReference type="EMBL" id="JAKGSG010000023">
    <property type="protein sequence ID" value="MCF4120761.1"/>
    <property type="molecule type" value="Genomic_DNA"/>
</dbReference>
<dbReference type="InterPro" id="IPR023214">
    <property type="entry name" value="HAD_sf"/>
</dbReference>
<dbReference type="Gene3D" id="3.40.50.1000">
    <property type="entry name" value="HAD superfamily/HAD-like"/>
    <property type="match status" value="1"/>
</dbReference>
<dbReference type="Pfam" id="PF00702">
    <property type="entry name" value="Hydrolase"/>
    <property type="match status" value="1"/>
</dbReference>
<dbReference type="NCBIfam" id="TIGR01509">
    <property type="entry name" value="HAD-SF-IA-v3"/>
    <property type="match status" value="1"/>
</dbReference>
<evidence type="ECO:0000313" key="1">
    <source>
        <dbReference type="EMBL" id="MCF4120761.1"/>
    </source>
</evidence>
<protein>
    <submittedName>
        <fullName evidence="1">HAD family phosphatase</fullName>
    </submittedName>
</protein>
<dbReference type="PANTHER" id="PTHR43611:SF3">
    <property type="entry name" value="FLAVIN MONONUCLEOTIDE HYDROLASE 1, CHLOROPLATIC"/>
    <property type="match status" value="1"/>
</dbReference>
<proteinExistence type="predicted"/>
<dbReference type="Proteomes" id="UP001165405">
    <property type="component" value="Unassembled WGS sequence"/>
</dbReference>
<dbReference type="SUPFAM" id="SSF56784">
    <property type="entry name" value="HAD-like"/>
    <property type="match status" value="1"/>
</dbReference>
<gene>
    <name evidence="1" type="ORF">L1785_07200</name>
</gene>
<dbReference type="RefSeq" id="WP_236088532.1">
    <property type="nucleotide sequence ID" value="NZ_JAKGSG010000023.1"/>
</dbReference>
<dbReference type="InterPro" id="IPR006439">
    <property type="entry name" value="HAD-SF_hydro_IA"/>
</dbReference>
<comment type="caution">
    <text evidence="1">The sequence shown here is derived from an EMBL/GenBank/DDBJ whole genome shotgun (WGS) entry which is preliminary data.</text>
</comment>
<dbReference type="PRINTS" id="PR00413">
    <property type="entry name" value="HADHALOGNASE"/>
</dbReference>
<evidence type="ECO:0000313" key="2">
    <source>
        <dbReference type="Proteomes" id="UP001165405"/>
    </source>
</evidence>
<keyword evidence="2" id="KW-1185">Reference proteome</keyword>
<sequence length="215" mass="23237">MTDTPPIDTVVLDFGNVLVGWDPYAAYDGYLDPAEVDALFDEIGFHDLNRRQDGGRPWAEALAALGTTHPHRVDDLRWYVENYHASLTGPVEGTEELVHELKGLGLRLYGLTNWSAESFHLAEPAAPAIGLMDDVVVSGRVGLTKPDPRIFEIVVERFGVDPSRAVFVDDSPANVTAARAVGFHGLLFTGTPALRRDLRALGVPVAGPPGDPSDT</sequence>
<organism evidence="1 2">
    <name type="scientific">Antribacter soli</name>
    <dbReference type="NCBI Taxonomy" id="2910976"/>
    <lineage>
        <taxon>Bacteria</taxon>
        <taxon>Bacillati</taxon>
        <taxon>Actinomycetota</taxon>
        <taxon>Actinomycetes</taxon>
        <taxon>Micrococcales</taxon>
        <taxon>Promicromonosporaceae</taxon>
        <taxon>Antribacter</taxon>
    </lineage>
</organism>
<reference evidence="1" key="1">
    <citation type="submission" date="2022-01" db="EMBL/GenBank/DDBJ databases">
        <title>Antribacter sp. nov., isolated from Guizhou of China.</title>
        <authorList>
            <person name="Chengliang C."/>
            <person name="Ya Z."/>
        </authorList>
    </citation>
    <scope>NUCLEOTIDE SEQUENCE</scope>
    <source>
        <strain evidence="1">KLBMP 9083</strain>
    </source>
</reference>
<name>A0AA41QCT5_9MICO</name>
<dbReference type="InterPro" id="IPR036412">
    <property type="entry name" value="HAD-like_sf"/>
</dbReference>